<organism evidence="9 10">
    <name type="scientific">Candidatus Treponema excrementipullorum</name>
    <dbReference type="NCBI Taxonomy" id="2838768"/>
    <lineage>
        <taxon>Bacteria</taxon>
        <taxon>Pseudomonadati</taxon>
        <taxon>Spirochaetota</taxon>
        <taxon>Spirochaetia</taxon>
        <taxon>Spirochaetales</taxon>
        <taxon>Treponemataceae</taxon>
        <taxon>Treponema</taxon>
    </lineage>
</organism>
<comment type="subcellular location">
    <subcellularLocation>
        <location evidence="1 7">Cell membrane</location>
        <topology evidence="1 7">Multi-pass membrane protein</topology>
    </subcellularLocation>
</comment>
<evidence type="ECO:0000256" key="2">
    <source>
        <dbReference type="ARBA" id="ARBA00022448"/>
    </source>
</evidence>
<feature type="domain" description="ABC transmembrane type-1" evidence="8">
    <location>
        <begin position="1"/>
        <end position="153"/>
    </location>
</feature>
<evidence type="ECO:0000313" key="10">
    <source>
        <dbReference type="Proteomes" id="UP000823914"/>
    </source>
</evidence>
<gene>
    <name evidence="9" type="ORF">IAA16_10080</name>
</gene>
<comment type="caution">
    <text evidence="9">The sequence shown here is derived from an EMBL/GenBank/DDBJ whole genome shotgun (WGS) entry which is preliminary data.</text>
</comment>
<reference evidence="9" key="2">
    <citation type="submission" date="2021-04" db="EMBL/GenBank/DDBJ databases">
        <authorList>
            <person name="Gilroy R."/>
        </authorList>
    </citation>
    <scope>NUCLEOTIDE SEQUENCE</scope>
    <source>
        <strain evidence="9">Gambia15-2214</strain>
    </source>
</reference>
<dbReference type="Gene3D" id="1.10.3720.10">
    <property type="entry name" value="MetI-like"/>
    <property type="match status" value="1"/>
</dbReference>
<feature type="transmembrane region" description="Helical" evidence="7">
    <location>
        <begin position="79"/>
        <end position="97"/>
    </location>
</feature>
<feature type="non-terminal residue" evidence="9">
    <location>
        <position position="1"/>
    </location>
</feature>
<keyword evidence="6 7" id="KW-0472">Membrane</keyword>
<evidence type="ECO:0000256" key="1">
    <source>
        <dbReference type="ARBA" id="ARBA00004651"/>
    </source>
</evidence>
<feature type="transmembrane region" description="Helical" evidence="7">
    <location>
        <begin position="23"/>
        <end position="43"/>
    </location>
</feature>
<evidence type="ECO:0000256" key="6">
    <source>
        <dbReference type="ARBA" id="ARBA00023136"/>
    </source>
</evidence>
<keyword evidence="5 7" id="KW-1133">Transmembrane helix</keyword>
<feature type="transmembrane region" description="Helical" evidence="7">
    <location>
        <begin position="134"/>
        <end position="157"/>
    </location>
</feature>
<dbReference type="Proteomes" id="UP000823914">
    <property type="component" value="Unassembled WGS sequence"/>
</dbReference>
<evidence type="ECO:0000256" key="7">
    <source>
        <dbReference type="RuleBase" id="RU363032"/>
    </source>
</evidence>
<keyword evidence="4 7" id="KW-0812">Transmembrane</keyword>
<evidence type="ECO:0000313" key="9">
    <source>
        <dbReference type="EMBL" id="MBU3850902.1"/>
    </source>
</evidence>
<evidence type="ECO:0000256" key="5">
    <source>
        <dbReference type="ARBA" id="ARBA00022989"/>
    </source>
</evidence>
<name>A0A9E2L4T9_9SPIR</name>
<proteinExistence type="inferred from homology"/>
<dbReference type="GO" id="GO:0055085">
    <property type="term" value="P:transmembrane transport"/>
    <property type="evidence" value="ECO:0007669"/>
    <property type="project" value="InterPro"/>
</dbReference>
<dbReference type="AlphaFoldDB" id="A0A9E2L4T9"/>
<dbReference type="InterPro" id="IPR035906">
    <property type="entry name" value="MetI-like_sf"/>
</dbReference>
<comment type="similarity">
    <text evidence="7">Belongs to the binding-protein-dependent transport system permease family.</text>
</comment>
<protein>
    <submittedName>
        <fullName evidence="9">ABC transporter permease subunit</fullName>
    </submittedName>
</protein>
<evidence type="ECO:0000259" key="8">
    <source>
        <dbReference type="PROSITE" id="PS50928"/>
    </source>
</evidence>
<evidence type="ECO:0000256" key="3">
    <source>
        <dbReference type="ARBA" id="ARBA00022475"/>
    </source>
</evidence>
<dbReference type="Pfam" id="PF00528">
    <property type="entry name" value="BPD_transp_1"/>
    <property type="match status" value="1"/>
</dbReference>
<dbReference type="InterPro" id="IPR051393">
    <property type="entry name" value="ABC_transporter_permease"/>
</dbReference>
<keyword evidence="2 7" id="KW-0813">Transport</keyword>
<keyword evidence="3" id="KW-1003">Cell membrane</keyword>
<dbReference type="PANTHER" id="PTHR30193">
    <property type="entry name" value="ABC TRANSPORTER PERMEASE PROTEIN"/>
    <property type="match status" value="1"/>
</dbReference>
<dbReference type="PANTHER" id="PTHR30193:SF37">
    <property type="entry name" value="INNER MEMBRANE ABC TRANSPORTER PERMEASE PROTEIN YCJO"/>
    <property type="match status" value="1"/>
</dbReference>
<dbReference type="CDD" id="cd06261">
    <property type="entry name" value="TM_PBP2"/>
    <property type="match status" value="1"/>
</dbReference>
<reference evidence="9" key="1">
    <citation type="journal article" date="2021" name="PeerJ">
        <title>Extensive microbial diversity within the chicken gut microbiome revealed by metagenomics and culture.</title>
        <authorList>
            <person name="Gilroy R."/>
            <person name="Ravi A."/>
            <person name="Getino M."/>
            <person name="Pursley I."/>
            <person name="Horton D.L."/>
            <person name="Alikhan N.F."/>
            <person name="Baker D."/>
            <person name="Gharbi K."/>
            <person name="Hall N."/>
            <person name="Watson M."/>
            <person name="Adriaenssens E.M."/>
            <person name="Foster-Nyarko E."/>
            <person name="Jarju S."/>
            <person name="Secka A."/>
            <person name="Antonio M."/>
            <person name="Oren A."/>
            <person name="Chaudhuri R.R."/>
            <person name="La Ragione R."/>
            <person name="Hildebrand F."/>
            <person name="Pallen M.J."/>
        </authorList>
    </citation>
    <scope>NUCLEOTIDE SEQUENCE</scope>
    <source>
        <strain evidence="9">Gambia15-2214</strain>
    </source>
</reference>
<dbReference type="GO" id="GO:0005886">
    <property type="term" value="C:plasma membrane"/>
    <property type="evidence" value="ECO:0007669"/>
    <property type="project" value="UniProtKB-SubCell"/>
</dbReference>
<evidence type="ECO:0000256" key="4">
    <source>
        <dbReference type="ARBA" id="ARBA00022692"/>
    </source>
</evidence>
<dbReference type="InterPro" id="IPR000515">
    <property type="entry name" value="MetI-like"/>
</dbReference>
<dbReference type="SUPFAM" id="SSF161098">
    <property type="entry name" value="MetI-like"/>
    <property type="match status" value="1"/>
</dbReference>
<dbReference type="EMBL" id="JAHLFV010000232">
    <property type="protein sequence ID" value="MBU3850902.1"/>
    <property type="molecule type" value="Genomic_DNA"/>
</dbReference>
<sequence length="164" mass="18642">NFFAFLGLDNLAKIDYMNGSWKFWSLFIAFCFGSVGYFMLIFLGGIERIPSDYFEAATIDGASKFRQFKSITMPLMKSVVKTNISFWTISVVGFFVWSQMWSPMTTESSTIFPMNYMYNVTFGTTGNTQRDAGLGAAVGIIMAIIVLAVFMFITWLLREDDLEF</sequence>
<dbReference type="PROSITE" id="PS50928">
    <property type="entry name" value="ABC_TM1"/>
    <property type="match status" value="1"/>
</dbReference>
<accession>A0A9E2L4T9</accession>